<dbReference type="FunFam" id="3.40.50.300:FF:000740">
    <property type="entry name" value="Putative GTP-binding protein 1"/>
    <property type="match status" value="1"/>
</dbReference>
<dbReference type="InterPro" id="IPR012676">
    <property type="entry name" value="TGS-like"/>
</dbReference>
<dbReference type="Pfam" id="PF01926">
    <property type="entry name" value="MMR_HSR1"/>
    <property type="match status" value="1"/>
</dbReference>
<dbReference type="SUPFAM" id="SSF52540">
    <property type="entry name" value="P-loop containing nucleoside triphosphate hydrolases"/>
    <property type="match status" value="1"/>
</dbReference>
<dbReference type="InterPro" id="IPR045001">
    <property type="entry name" value="DRG"/>
</dbReference>
<accession>A0A1M8A178</accession>
<evidence type="ECO:0000259" key="4">
    <source>
        <dbReference type="PROSITE" id="PS51880"/>
    </source>
</evidence>
<dbReference type="InterPro" id="IPR006073">
    <property type="entry name" value="GTP-bd"/>
</dbReference>
<dbReference type="GO" id="GO:0003924">
    <property type="term" value="F:GTPase activity"/>
    <property type="evidence" value="ECO:0007669"/>
    <property type="project" value="InterPro"/>
</dbReference>
<feature type="domain" description="OBG-type G" evidence="3">
    <location>
        <begin position="78"/>
        <end position="303"/>
    </location>
</feature>
<dbReference type="InterPro" id="IPR031662">
    <property type="entry name" value="GTP-binding_2"/>
</dbReference>
<dbReference type="PROSITE" id="PS51710">
    <property type="entry name" value="G_OBG"/>
    <property type="match status" value="1"/>
</dbReference>
<dbReference type="InterPro" id="IPR004095">
    <property type="entry name" value="TGS"/>
</dbReference>
<evidence type="ECO:0000313" key="5">
    <source>
        <dbReference type="EMBL" id="SHO76139.1"/>
    </source>
</evidence>
<dbReference type="PROSITE" id="PS51880">
    <property type="entry name" value="TGS"/>
    <property type="match status" value="1"/>
</dbReference>
<evidence type="ECO:0000256" key="2">
    <source>
        <dbReference type="ARBA" id="ARBA00023134"/>
    </source>
</evidence>
<evidence type="ECO:0000313" key="6">
    <source>
        <dbReference type="Proteomes" id="UP000186303"/>
    </source>
</evidence>
<dbReference type="InterPro" id="IPR012675">
    <property type="entry name" value="Beta-grasp_dom_sf"/>
</dbReference>
<keyword evidence="6" id="KW-1185">Reference proteome</keyword>
<sequence length="381" mass="42076">MSFFVHAFDCRLAKMSTVQRIKEIEDEMARTQKNKATAYHLGQLRAKLAKLKRELITPSGGGGGGGGIGFDVARTGIASVGFVGFPSVGKSTLMSGLTGTTSEAAAYEFTTLTTVPGTMTVRGAKIQILDLPGIIEGAKDGKGRGRQVIAVARTCNLIFIVLDVGKPLHDKQILEAELEGFGIRLNKKPPNVIVKKKDKGGLAITNTVPLTKLDHDEIKAVMSEYRISNADIAFREDVSVEELIDVIEGNRIYIPCIYVLNKIDSISIEELDLLYKIPNSVPISSRMWLNVDELVDKMWEELDLVRVYTKPRKSPPDYTSPVVLRRGKCTVEDFCNAIHREIFKQFKCAVVWGTSAKHPRGQRVGGDHVLEDEDCVTIFKR</sequence>
<dbReference type="InterPro" id="IPR006074">
    <property type="entry name" value="GTP1-OBG_CS"/>
</dbReference>
<dbReference type="PRINTS" id="PR00326">
    <property type="entry name" value="GTP1OBG"/>
</dbReference>
<feature type="domain" description="TGS" evidence="4">
    <location>
        <begin position="303"/>
        <end position="380"/>
    </location>
</feature>
<dbReference type="CDD" id="cd17230">
    <property type="entry name" value="TGS_DRG1"/>
    <property type="match status" value="1"/>
</dbReference>
<dbReference type="EMBL" id="LT671821">
    <property type="protein sequence ID" value="SHO76139.1"/>
    <property type="molecule type" value="Genomic_DNA"/>
</dbReference>
<keyword evidence="1" id="KW-0547">Nucleotide-binding</keyword>
<dbReference type="STRING" id="1230383.A0A1M8A178"/>
<dbReference type="CDD" id="cd01896">
    <property type="entry name" value="DRG"/>
    <property type="match status" value="1"/>
</dbReference>
<dbReference type="InterPro" id="IPR031167">
    <property type="entry name" value="G_OBG"/>
</dbReference>
<dbReference type="VEuPathDB" id="FungiDB:MSYG_0474"/>
<dbReference type="InterPro" id="IPR005225">
    <property type="entry name" value="Small_GTP-bd"/>
</dbReference>
<dbReference type="NCBIfam" id="TIGR00231">
    <property type="entry name" value="small_GTP"/>
    <property type="match status" value="1"/>
</dbReference>
<organism evidence="5 6">
    <name type="scientific">Malassezia sympodialis (strain ATCC 42132)</name>
    <name type="common">Atopic eczema-associated yeast</name>
    <dbReference type="NCBI Taxonomy" id="1230383"/>
    <lineage>
        <taxon>Eukaryota</taxon>
        <taxon>Fungi</taxon>
        <taxon>Dikarya</taxon>
        <taxon>Basidiomycota</taxon>
        <taxon>Ustilaginomycotina</taxon>
        <taxon>Malasseziomycetes</taxon>
        <taxon>Malasseziales</taxon>
        <taxon>Malasseziaceae</taxon>
        <taxon>Malassezia</taxon>
    </lineage>
</organism>
<dbReference type="OrthoDB" id="603at2759"/>
<dbReference type="InterPro" id="IPR027417">
    <property type="entry name" value="P-loop_NTPase"/>
</dbReference>
<dbReference type="Gene3D" id="6.10.140.1070">
    <property type="match status" value="2"/>
</dbReference>
<reference evidence="6" key="1">
    <citation type="journal article" date="2017" name="Nucleic Acids Res.">
        <title>Proteogenomics produces comprehensive and highly accurate protein-coding gene annotation in a complete genome assembly of Malassezia sympodialis.</title>
        <authorList>
            <person name="Zhu Y."/>
            <person name="Engstroem P.G."/>
            <person name="Tellgren-Roth C."/>
            <person name="Baudo C.D."/>
            <person name="Kennell J.C."/>
            <person name="Sun S."/>
            <person name="Billmyre R.B."/>
            <person name="Schroeder M.S."/>
            <person name="Andersson A."/>
            <person name="Holm T."/>
            <person name="Sigurgeirsson B."/>
            <person name="Wu G."/>
            <person name="Sankaranarayanan S.R."/>
            <person name="Siddharthan R."/>
            <person name="Sanyal K."/>
            <person name="Lundeberg J."/>
            <person name="Nystedt B."/>
            <person name="Boekhout T."/>
            <person name="Dawson T.L. Jr."/>
            <person name="Heitman J."/>
            <person name="Scheynius A."/>
            <person name="Lehtioe J."/>
        </authorList>
    </citation>
    <scope>NUCLEOTIDE SEQUENCE [LARGE SCALE GENOMIC DNA]</scope>
    <source>
        <strain evidence="6">ATCC 42132</strain>
    </source>
</reference>
<gene>
    <name evidence="5" type="primary">RBG1</name>
    <name evidence="5" type="ORF">MSYG_0474</name>
</gene>
<dbReference type="GO" id="GO:1903833">
    <property type="term" value="P:positive regulation of cellular response to amino acid starvation"/>
    <property type="evidence" value="ECO:0007669"/>
    <property type="project" value="UniProtKB-ARBA"/>
</dbReference>
<dbReference type="PANTHER" id="PTHR43127">
    <property type="entry name" value="DEVELOPMENTALLY-REGULATED GTP-BINDING PROTEIN 2"/>
    <property type="match status" value="1"/>
</dbReference>
<evidence type="ECO:0000259" key="3">
    <source>
        <dbReference type="PROSITE" id="PS51710"/>
    </source>
</evidence>
<dbReference type="Pfam" id="PF16897">
    <property type="entry name" value="MMR_HSR1_Xtn"/>
    <property type="match status" value="1"/>
</dbReference>
<dbReference type="Proteomes" id="UP000186303">
    <property type="component" value="Chromosome 1"/>
</dbReference>
<dbReference type="Gene3D" id="3.10.20.30">
    <property type="match status" value="1"/>
</dbReference>
<name>A0A1M8A178_MALS4</name>
<evidence type="ECO:0000256" key="1">
    <source>
        <dbReference type="ARBA" id="ARBA00022741"/>
    </source>
</evidence>
<dbReference type="PROSITE" id="PS00905">
    <property type="entry name" value="GTP1_OBG"/>
    <property type="match status" value="1"/>
</dbReference>
<dbReference type="Pfam" id="PF02824">
    <property type="entry name" value="TGS"/>
    <property type="match status" value="1"/>
</dbReference>
<dbReference type="SUPFAM" id="SSF81271">
    <property type="entry name" value="TGS-like"/>
    <property type="match status" value="1"/>
</dbReference>
<dbReference type="AlphaFoldDB" id="A0A1M8A178"/>
<dbReference type="GO" id="GO:0005525">
    <property type="term" value="F:GTP binding"/>
    <property type="evidence" value="ECO:0007669"/>
    <property type="project" value="UniProtKB-KW"/>
</dbReference>
<dbReference type="FunFam" id="3.10.20.30:FF:000003">
    <property type="entry name" value="Developmentally-regulated GTP-binding protein 1"/>
    <property type="match status" value="1"/>
</dbReference>
<protein>
    <submittedName>
        <fullName evidence="5">Member of the DRG family of GTP-binding proteins</fullName>
    </submittedName>
</protein>
<dbReference type="OMA" id="SAKHPGQ"/>
<keyword evidence="2" id="KW-0342">GTP-binding</keyword>
<proteinExistence type="predicted"/>